<protein>
    <recommendedName>
        <fullName evidence="3">Right handed beta helix domain-containing protein</fullName>
    </recommendedName>
</protein>
<dbReference type="OMA" id="ALCACEC"/>
<dbReference type="InterPro" id="IPR011050">
    <property type="entry name" value="Pectin_lyase_fold/virulence"/>
</dbReference>
<dbReference type="SUPFAM" id="SSF51126">
    <property type="entry name" value="Pectin lyase-like"/>
    <property type="match status" value="1"/>
</dbReference>
<dbReference type="AlphaFoldDB" id="A0A8J5XBI0"/>
<evidence type="ECO:0008006" key="3">
    <source>
        <dbReference type="Google" id="ProtNLM"/>
    </source>
</evidence>
<evidence type="ECO:0000313" key="2">
    <source>
        <dbReference type="Proteomes" id="UP000751190"/>
    </source>
</evidence>
<comment type="caution">
    <text evidence="1">The sequence shown here is derived from an EMBL/GenBank/DDBJ whole genome shotgun (WGS) entry which is preliminary data.</text>
</comment>
<dbReference type="EMBL" id="JAGTXO010000021">
    <property type="protein sequence ID" value="KAG8462421.1"/>
    <property type="molecule type" value="Genomic_DNA"/>
</dbReference>
<organism evidence="1 2">
    <name type="scientific">Diacronema lutheri</name>
    <name type="common">Unicellular marine alga</name>
    <name type="synonym">Monochrysis lutheri</name>
    <dbReference type="NCBI Taxonomy" id="2081491"/>
    <lineage>
        <taxon>Eukaryota</taxon>
        <taxon>Haptista</taxon>
        <taxon>Haptophyta</taxon>
        <taxon>Pavlovophyceae</taxon>
        <taxon>Pavlovales</taxon>
        <taxon>Pavlovaceae</taxon>
        <taxon>Diacronema</taxon>
    </lineage>
</organism>
<accession>A0A8J5XBI0</accession>
<gene>
    <name evidence="1" type="ORF">KFE25_012241</name>
</gene>
<sequence length="366" mass="38175">MATAYFDGIGRGRRREVAVALAMGAHRRLGAGSPVRLLGGHCRDIVGHVLAQLPLFVPDDVETLADALDTAAHGSGQVIVLRAGEHTVGARRGEVAAHGVLGARVGHTVLHLRGSHFARRRPVAHHGARDAGVDDGCALIQIVGEKGASLKGQLVLEGGTRGSVRGLLLQDAGDCCVRMEGDARWTFRDCHFVCGHACALRVEVQAEAVLERCSLGGEGHVGVASVYHAYGSLQERGLAKHACYGLFVSGRAALLARSCEVRFCSEAALFIAGAARARLLGCTIGQCRTLFFSGVGCGAELRLGGCKLAPSSGGRFWADEDRPAQLTISVREDGGGGADSDSDDDEFAAARCIGCMQPAALCACEC</sequence>
<dbReference type="OrthoDB" id="10445568at2759"/>
<keyword evidence="2" id="KW-1185">Reference proteome</keyword>
<name>A0A8J5XBI0_DIALT</name>
<reference evidence="1" key="1">
    <citation type="submission" date="2021-05" db="EMBL/GenBank/DDBJ databases">
        <title>The genome of the haptophyte Pavlova lutheri (Diacronema luteri, Pavlovales) - a model for lipid biosynthesis in eukaryotic algae.</title>
        <authorList>
            <person name="Hulatt C.J."/>
            <person name="Posewitz M.C."/>
        </authorList>
    </citation>
    <scope>NUCLEOTIDE SEQUENCE</scope>
    <source>
        <strain evidence="1">NIVA-4/92</strain>
    </source>
</reference>
<proteinExistence type="predicted"/>
<dbReference type="Proteomes" id="UP000751190">
    <property type="component" value="Unassembled WGS sequence"/>
</dbReference>
<evidence type="ECO:0000313" key="1">
    <source>
        <dbReference type="EMBL" id="KAG8462421.1"/>
    </source>
</evidence>